<sequence length="481" mass="56583">MAARHCERDAAGDNDGLNFYRQVLTDFRDLFFCMETSQIEQYVRHNHGRRLCLGPPEGWYVQLQRDQQLLQAQQAARKLVCCDEPLCALGYAIKLVPEPHRDQDRDHLRTDYVILLGRFCRLYAFEPRENYMVIVAHRLEDLAKYGLVRSEFIYRDTIHNQLRRMSPSLIRSGPRPSRTMHILFLNETTPDSFYVTAERIVEHDVKLYTPGYGAVILRLMKTVAELRAVWPFSSLTETEAKRWWWGIRANLATPWYLLGATGRPRQGRTFVAEVLVMLDWFGAVYAIQLDEPNHHIRRVANTITEFFRMGLLKLVFGYRRFEPERQKKIRMEHQCICPHADEREMDHHHELLAPYEREERRMHCLIKHYDWLCLTDRFDPHQGAWERLDPNTLVLHRYDTVSQTYVLESEIVGVEAAEREAASHQEDTGPRLHCLVSTKSTTRERCTERVLVALVHQSRLVTYSDPFPFKSLTGLREFISV</sequence>
<protein>
    <submittedName>
        <fullName evidence="1">US24</fullName>
    </submittedName>
</protein>
<dbReference type="OrthoDB" id="2941at10239"/>
<dbReference type="InterPro" id="IPR003360">
    <property type="entry name" value="US22-like"/>
</dbReference>
<dbReference type="Pfam" id="PF02393">
    <property type="entry name" value="US22"/>
    <property type="match status" value="2"/>
</dbReference>
<reference evidence="1 2" key="1">
    <citation type="journal article" date="2001" name="Arch. Virol.">
        <title>Isolation and characterization of an endogenous cytomegalovirus (BaCMV) from baboons.</title>
        <authorList>
            <person name="Blewett E.L."/>
            <person name="White G."/>
            <person name="Saliki J.T."/>
            <person name="Eberle R."/>
        </authorList>
    </citation>
    <scope>NUCLEOTIDE SEQUENCE [LARGE SCALE GENOMIC DNA]</scope>
    <source>
        <strain evidence="1">OCOM4-52</strain>
    </source>
</reference>
<evidence type="ECO:0000313" key="1">
    <source>
        <dbReference type="EMBL" id="AKG51563.1"/>
    </source>
</evidence>
<reference evidence="1 2" key="2">
    <citation type="journal article" date="2015" name="Genome Announc.">
        <title>Complete Genome Sequences of Mandrillus leucophaeus and Papio ursinus Cytomegaloviruses.</title>
        <authorList>
            <person name="Blewett E.L."/>
            <person name="Sherrod C.J."/>
            <person name="Texier J.R."/>
            <person name="Conrad T.M."/>
            <person name="Dittmer D.P."/>
        </authorList>
    </citation>
    <scope>NUCLEOTIDE SEQUENCE [LARGE SCALE GENOMIC DNA]</scope>
    <source>
        <strain evidence="1">OCOM4-52</strain>
    </source>
</reference>
<accession>A0A0F7GB55</accession>
<dbReference type="KEGG" id="vg:24284816"/>
<proteinExistence type="predicted"/>
<organism evidence="1 2">
    <name type="scientific">Papiine betaherpesvirus 4</name>
    <dbReference type="NCBI Taxonomy" id="2560624"/>
    <lineage>
        <taxon>Viruses</taxon>
        <taxon>Duplodnaviria</taxon>
        <taxon>Heunggongvirae</taxon>
        <taxon>Peploviricota</taxon>
        <taxon>Herviviricetes</taxon>
        <taxon>Herpesvirales</taxon>
        <taxon>Orthoherpesviridae</taxon>
        <taxon>Betaherpesvirinae</taxon>
        <taxon>Cytomegalovirus</taxon>
        <taxon>Cytomegalovirus papiinebeta4</taxon>
    </lineage>
</organism>
<evidence type="ECO:0000313" key="2">
    <source>
        <dbReference type="Proteomes" id="UP000171701"/>
    </source>
</evidence>
<dbReference type="Proteomes" id="UP000171701">
    <property type="component" value="Segment"/>
</dbReference>
<name>A0A0F7GB55_9BETA</name>
<dbReference type="EMBL" id="KR351281">
    <property type="protein sequence ID" value="AKG51563.1"/>
    <property type="molecule type" value="Genomic_DNA"/>
</dbReference>
<keyword evidence="2" id="KW-1185">Reference proteome</keyword>